<organism evidence="3 4">
    <name type="scientific">Fistulifera solaris</name>
    <name type="common">Oleaginous diatom</name>
    <dbReference type="NCBI Taxonomy" id="1519565"/>
    <lineage>
        <taxon>Eukaryota</taxon>
        <taxon>Sar</taxon>
        <taxon>Stramenopiles</taxon>
        <taxon>Ochrophyta</taxon>
        <taxon>Bacillariophyta</taxon>
        <taxon>Bacillariophyceae</taxon>
        <taxon>Bacillariophycidae</taxon>
        <taxon>Naviculales</taxon>
        <taxon>Naviculaceae</taxon>
        <taxon>Fistulifera</taxon>
    </lineage>
</organism>
<evidence type="ECO:0000256" key="1">
    <source>
        <dbReference type="SAM" id="MobiDB-lite"/>
    </source>
</evidence>
<evidence type="ECO:0000256" key="2">
    <source>
        <dbReference type="SAM" id="SignalP"/>
    </source>
</evidence>
<dbReference type="InParanoid" id="A0A1Z5JFA4"/>
<name>A0A1Z5JFA4_FISSO</name>
<dbReference type="Proteomes" id="UP000198406">
    <property type="component" value="Unassembled WGS sequence"/>
</dbReference>
<evidence type="ECO:0000313" key="3">
    <source>
        <dbReference type="EMBL" id="GAX12438.1"/>
    </source>
</evidence>
<protein>
    <submittedName>
        <fullName evidence="3">Uncharacterized protein</fullName>
    </submittedName>
</protein>
<feature type="region of interest" description="Disordered" evidence="1">
    <location>
        <begin position="36"/>
        <end position="114"/>
    </location>
</feature>
<sequence>MRFTVSLLALLAAHPVEWIASGKVRGGGVMEFGGLLGHEDRGHHHENEKVEDIGAKSTKKNDGTDKGTGNDYEESSEDDDALVDDEVPTDDDGATDDDGGTPPDDDDTPSPPDGFQLRDLFFPCELIESQFDLPVSCELDVVDALLSEGSVGITVEVNDRVCTPAILNRNACVSPIYSAYFGIFNLAISSRVDFTNITVGEFALGDVGLELEACGTDSETDNFFCSCAASFNGNACTSCEICGFGNGNPITGVSFDCTNLVPLLSSFNSCQEVAAIQSLQADRIPVSVPNFIKELEFR</sequence>
<evidence type="ECO:0000313" key="4">
    <source>
        <dbReference type="Proteomes" id="UP000198406"/>
    </source>
</evidence>
<gene>
    <name evidence="3" type="ORF">FisN_2Hh270</name>
</gene>
<feature type="compositionally biased region" description="Acidic residues" evidence="1">
    <location>
        <begin position="71"/>
        <end position="108"/>
    </location>
</feature>
<dbReference type="AlphaFoldDB" id="A0A1Z5JFA4"/>
<keyword evidence="4" id="KW-1185">Reference proteome</keyword>
<dbReference type="EMBL" id="BDSP01000051">
    <property type="protein sequence ID" value="GAX12438.1"/>
    <property type="molecule type" value="Genomic_DNA"/>
</dbReference>
<reference evidence="3 4" key="1">
    <citation type="journal article" date="2015" name="Plant Cell">
        <title>Oil accumulation by the oleaginous diatom Fistulifera solaris as revealed by the genome and transcriptome.</title>
        <authorList>
            <person name="Tanaka T."/>
            <person name="Maeda Y."/>
            <person name="Veluchamy A."/>
            <person name="Tanaka M."/>
            <person name="Abida H."/>
            <person name="Marechal E."/>
            <person name="Bowler C."/>
            <person name="Muto M."/>
            <person name="Sunaga Y."/>
            <person name="Tanaka M."/>
            <person name="Yoshino T."/>
            <person name="Taniguchi T."/>
            <person name="Fukuda Y."/>
            <person name="Nemoto M."/>
            <person name="Matsumoto M."/>
            <person name="Wong P.S."/>
            <person name="Aburatani S."/>
            <person name="Fujibuchi W."/>
        </authorList>
    </citation>
    <scope>NUCLEOTIDE SEQUENCE [LARGE SCALE GENOMIC DNA]</scope>
    <source>
        <strain evidence="3 4">JPCC DA0580</strain>
    </source>
</reference>
<accession>A0A1Z5JFA4</accession>
<proteinExistence type="predicted"/>
<feature type="chain" id="PRO_5012916019" evidence="2">
    <location>
        <begin position="19"/>
        <end position="298"/>
    </location>
</feature>
<keyword evidence="2" id="KW-0732">Signal</keyword>
<feature type="signal peptide" evidence="2">
    <location>
        <begin position="1"/>
        <end position="18"/>
    </location>
</feature>
<comment type="caution">
    <text evidence="3">The sequence shown here is derived from an EMBL/GenBank/DDBJ whole genome shotgun (WGS) entry which is preliminary data.</text>
</comment>
<feature type="compositionally biased region" description="Basic and acidic residues" evidence="1">
    <location>
        <begin position="37"/>
        <end position="65"/>
    </location>
</feature>